<dbReference type="InterPro" id="IPR058565">
    <property type="entry name" value="Ig_TRAPPC9_Trs120_1st"/>
</dbReference>
<name>A0AAN7WEN6_9PEZI</name>
<feature type="domain" description="Trs120/TRAPPC9 N-terminal" evidence="4">
    <location>
        <begin position="4"/>
        <end position="379"/>
    </location>
</feature>
<evidence type="ECO:0000259" key="6">
    <source>
        <dbReference type="Pfam" id="PF26254"/>
    </source>
</evidence>
<dbReference type="InterPro" id="IPR058564">
    <property type="entry name" value="TPR_TRAPPC9_Trs120"/>
</dbReference>
<dbReference type="EMBL" id="JAVRQU010000005">
    <property type="protein sequence ID" value="KAK5703015.1"/>
    <property type="molecule type" value="Genomic_DNA"/>
</dbReference>
<evidence type="ECO:0000259" key="5">
    <source>
        <dbReference type="Pfam" id="PF26251"/>
    </source>
</evidence>
<feature type="domain" description="Trs120/TRAPPC9 TPR region" evidence="5">
    <location>
        <begin position="417"/>
        <end position="696"/>
    </location>
</feature>
<evidence type="ECO:0000259" key="4">
    <source>
        <dbReference type="Pfam" id="PF08626"/>
    </source>
</evidence>
<accession>A0AAN7WEN6</accession>
<dbReference type="Pfam" id="PF26251">
    <property type="entry name" value="TPR_TRAPPC9-Trs120"/>
    <property type="match status" value="1"/>
</dbReference>
<protein>
    <submittedName>
        <fullName evidence="7">Uncharacterized protein</fullName>
    </submittedName>
</protein>
<evidence type="ECO:0000313" key="7">
    <source>
        <dbReference type="EMBL" id="KAK5703015.1"/>
    </source>
</evidence>
<comment type="caution">
    <text evidence="7">The sequence shown here is derived from an EMBL/GenBank/DDBJ whole genome shotgun (WGS) entry which is preliminary data.</text>
</comment>
<evidence type="ECO:0000256" key="1">
    <source>
        <dbReference type="ARBA" id="ARBA00004555"/>
    </source>
</evidence>
<dbReference type="GO" id="GO:0005802">
    <property type="term" value="C:trans-Golgi network"/>
    <property type="evidence" value="ECO:0007669"/>
    <property type="project" value="TreeGrafter"/>
</dbReference>
<proteinExistence type="predicted"/>
<dbReference type="PANTHER" id="PTHR21512">
    <property type="entry name" value="TRAFFICKING PROTEIN PARTICLE COMPLEX SUBUNIT 9"/>
    <property type="match status" value="1"/>
</dbReference>
<evidence type="ECO:0000313" key="8">
    <source>
        <dbReference type="Proteomes" id="UP001310594"/>
    </source>
</evidence>
<dbReference type="Pfam" id="PF08626">
    <property type="entry name" value="TRAPPC9-Trs120"/>
    <property type="match status" value="1"/>
</dbReference>
<comment type="subcellular location">
    <subcellularLocation>
        <location evidence="1">Golgi apparatus</location>
    </subcellularLocation>
</comment>
<sequence length="1149" mass="124709">MGRFSPVAPARVRVQLVPVGRIERSRFNAVCKALAQHASDVKLADIEVRDDQQGMLLSPQAFPQGSLLLSYCTSSPSVAEQQISPYELFRSPQLVLGIVGGLSSDELEQQTKELGQAAETLREHHPHAIHRHIVLLPESEGGPLVNKNNITRIAKTDDDDSGLALHDTICDIAAQFLVELSVYAKATQASPTIQTPGQRNSNRPRAWSIRSDDDKTGSGYATPTLSTDLASPIADDNTSRPPSRGIRSPPPPTSFDQIRGANTVPTALARSDSRTSDSSRQGARNGSQDRSSVHGAGPGIAQSKNKARDRGRARVGIVVGHIYMMAGHWSEALRMLVEHTNAAKKHSDPLWHAKGLEGIVVCMLLMAHEGLEFSIPTICYPAAERSHSTHVHKLSVNLPSDFRPADAARQASVRRLSTSLPDLLKQILTLYESGEGTLELPTLVLAEVKIRFANLMAILYQSNNELNGQTLAAIATDSLAEIEKNMKLAGSGPVGSLSKPAIADILSEAQQAQLEDLTASDRIAILTGAHNVYAMLGMDRKKASALKDIMALLTAELNQARKLGAAEAGIHPAATSSTDFGADAIKFPAAENDGVKGMVDVVARVYGINLMSTKTSECPSFGAEALQSQLTKMIASLCEASPDPKGVMDAISTLLKSVTAGGRFEFDSSISHTIIPREEQARLVSTLARSISAARLLKQSEVEAQFWDKFLVRGLDFAPREPRRNLVPYGRPDAPAVSAQQQVAGNPLLYDPNAARDSKTIQLRQVFVINEPQICLVTLQNSLEVPIEIESINLDVVGHSALQFYTQGFSGTTLEPLQRQQVQLAVVPNKTGDFDIVGCRVKIASCQVQSFSIYAESWAPIPEQLVKHQGQSGTNVEDCALEGPKPKRTVIPATATMWMPLLKLAHMDVPEGSLMMLNGEMQDVTIQLFNSSNVAAIIYKFLDESGCMSVSLPGSLANEGSGSETNKSDCLALVKYGDTEIFCCSVVGHTGVTDVRLDVYYRPVPFIGEATFARVLSLPLSITVQDSLLLDSPDVDNEDESFFVLSFDVTNAWTRPLGVRFELRYPKGSQHDAQPDAGGQVAPGETLRFRLRCHRDLYSGYEHETLSELWVALWKTVVVVWQGDDHRGGHVLIRDLPVTKEMLEVVRGV</sequence>
<evidence type="ECO:0000256" key="3">
    <source>
        <dbReference type="SAM" id="MobiDB-lite"/>
    </source>
</evidence>
<dbReference type="AlphaFoldDB" id="A0AAN7WEN6"/>
<dbReference type="PANTHER" id="PTHR21512:SF5">
    <property type="entry name" value="TRAFFICKING PROTEIN PARTICLE COMPLEX SUBUNIT 9"/>
    <property type="match status" value="1"/>
</dbReference>
<feature type="compositionally biased region" description="Polar residues" evidence="3">
    <location>
        <begin position="219"/>
        <end position="229"/>
    </location>
</feature>
<feature type="domain" description="Trs120/TRAPPC9 first Ig-like" evidence="6">
    <location>
        <begin position="712"/>
        <end position="871"/>
    </location>
</feature>
<dbReference type="Pfam" id="PF26254">
    <property type="entry name" value="Ig_TRAPPC9-Trs120_1st"/>
    <property type="match status" value="1"/>
</dbReference>
<dbReference type="InterPro" id="IPR058563">
    <property type="entry name" value="Trs120_TRAPPC9_N"/>
</dbReference>
<dbReference type="Pfam" id="PF26280">
    <property type="entry name" value="Ig_TRAPPC9-Trs120_2nd"/>
    <property type="match status" value="1"/>
</dbReference>
<evidence type="ECO:0000256" key="2">
    <source>
        <dbReference type="ARBA" id="ARBA00023034"/>
    </source>
</evidence>
<dbReference type="InterPro" id="IPR013935">
    <property type="entry name" value="Trs120_TRAPPC9"/>
</dbReference>
<gene>
    <name evidence="7" type="ORF">LTR97_003961</name>
</gene>
<organism evidence="7 8">
    <name type="scientific">Elasticomyces elasticus</name>
    <dbReference type="NCBI Taxonomy" id="574655"/>
    <lineage>
        <taxon>Eukaryota</taxon>
        <taxon>Fungi</taxon>
        <taxon>Dikarya</taxon>
        <taxon>Ascomycota</taxon>
        <taxon>Pezizomycotina</taxon>
        <taxon>Dothideomycetes</taxon>
        <taxon>Dothideomycetidae</taxon>
        <taxon>Mycosphaerellales</taxon>
        <taxon>Teratosphaeriaceae</taxon>
        <taxon>Elasticomyces</taxon>
    </lineage>
</organism>
<dbReference type="Proteomes" id="UP001310594">
    <property type="component" value="Unassembled WGS sequence"/>
</dbReference>
<reference evidence="7" key="1">
    <citation type="submission" date="2023-08" db="EMBL/GenBank/DDBJ databases">
        <title>Black Yeasts Isolated from many extreme environments.</title>
        <authorList>
            <person name="Coleine C."/>
            <person name="Stajich J.E."/>
            <person name="Selbmann L."/>
        </authorList>
    </citation>
    <scope>NUCLEOTIDE SEQUENCE</scope>
    <source>
        <strain evidence="7">CCFEE 5810</strain>
    </source>
</reference>
<feature type="compositionally biased region" description="Polar residues" evidence="3">
    <location>
        <begin position="189"/>
        <end position="203"/>
    </location>
</feature>
<feature type="compositionally biased region" description="Polar residues" evidence="3">
    <location>
        <begin position="281"/>
        <end position="290"/>
    </location>
</feature>
<feature type="region of interest" description="Disordered" evidence="3">
    <location>
        <begin position="189"/>
        <end position="311"/>
    </location>
</feature>
<keyword evidence="2" id="KW-0333">Golgi apparatus</keyword>